<evidence type="ECO:0000256" key="11">
    <source>
        <dbReference type="SAM" id="MobiDB-lite"/>
    </source>
</evidence>
<evidence type="ECO:0000259" key="13">
    <source>
        <dbReference type="Pfam" id="PF04153"/>
    </source>
</evidence>
<dbReference type="Gene3D" id="2.30.30.1020">
    <property type="entry name" value="CCR4-NOT complex subunit 2/3/5, C-terminal domain"/>
    <property type="match status" value="1"/>
</dbReference>
<dbReference type="OrthoDB" id="293823at2759"/>
<comment type="subcellular location">
    <subcellularLocation>
        <location evidence="2">Cytoplasm</location>
    </subcellularLocation>
    <subcellularLocation>
        <location evidence="1">Nucleus</location>
    </subcellularLocation>
</comment>
<name>A0A8T0IF21_CERPU</name>
<feature type="compositionally biased region" description="Basic and acidic residues" evidence="11">
    <location>
        <begin position="716"/>
        <end position="733"/>
    </location>
</feature>
<keyword evidence="8" id="KW-0804">Transcription</keyword>
<dbReference type="InterPro" id="IPR007282">
    <property type="entry name" value="NOT2/3/5_C"/>
</dbReference>
<feature type="region of interest" description="Disordered" evidence="11">
    <location>
        <begin position="390"/>
        <end position="471"/>
    </location>
</feature>
<dbReference type="InterPro" id="IPR012270">
    <property type="entry name" value="CCR4-NOT_su3/5"/>
</dbReference>
<feature type="coiled-coil region" evidence="10">
    <location>
        <begin position="41"/>
        <end position="97"/>
    </location>
</feature>
<evidence type="ECO:0000256" key="3">
    <source>
        <dbReference type="ARBA" id="ARBA00007682"/>
    </source>
</evidence>
<feature type="compositionally biased region" description="Polar residues" evidence="11">
    <location>
        <begin position="680"/>
        <end position="691"/>
    </location>
</feature>
<evidence type="ECO:0000256" key="6">
    <source>
        <dbReference type="ARBA" id="ARBA00022553"/>
    </source>
</evidence>
<evidence type="ECO:0008006" key="16">
    <source>
        <dbReference type="Google" id="ProtNLM"/>
    </source>
</evidence>
<evidence type="ECO:0000256" key="4">
    <source>
        <dbReference type="ARBA" id="ARBA00022490"/>
    </source>
</evidence>
<dbReference type="Proteomes" id="UP000822688">
    <property type="component" value="Chromosome 3"/>
</dbReference>
<evidence type="ECO:0000313" key="15">
    <source>
        <dbReference type="Proteomes" id="UP000822688"/>
    </source>
</evidence>
<feature type="domain" description="CCR4-Not complex component Not N-terminal" evidence="12">
    <location>
        <begin position="4"/>
        <end position="228"/>
    </location>
</feature>
<accession>A0A8T0IF21</accession>
<evidence type="ECO:0000259" key="12">
    <source>
        <dbReference type="Pfam" id="PF04065"/>
    </source>
</evidence>
<evidence type="ECO:0000256" key="1">
    <source>
        <dbReference type="ARBA" id="ARBA00004123"/>
    </source>
</evidence>
<comment type="similarity">
    <text evidence="3">Belongs to the CNOT2/3/5 family.</text>
</comment>
<keyword evidence="4" id="KW-0963">Cytoplasm</keyword>
<keyword evidence="15" id="KW-1185">Reference proteome</keyword>
<evidence type="ECO:0000256" key="5">
    <source>
        <dbReference type="ARBA" id="ARBA00022491"/>
    </source>
</evidence>
<dbReference type="InterPro" id="IPR040168">
    <property type="entry name" value="Not2/3/5"/>
</dbReference>
<protein>
    <recommendedName>
        <fullName evidence="16">CCR4-NOT transcription complex subunit 3</fullName>
    </recommendedName>
</protein>
<dbReference type="GO" id="GO:0030015">
    <property type="term" value="C:CCR4-NOT core complex"/>
    <property type="evidence" value="ECO:0007669"/>
    <property type="project" value="InterPro"/>
</dbReference>
<feature type="region of interest" description="Disordered" evidence="11">
    <location>
        <begin position="102"/>
        <end position="124"/>
    </location>
</feature>
<dbReference type="FunFam" id="2.30.30.1020:FF:000003">
    <property type="entry name" value="CCR4-NOT transcription complex subunit 3 isoform X1"/>
    <property type="match status" value="1"/>
</dbReference>
<gene>
    <name evidence="14" type="ORF">KC19_3G024600</name>
</gene>
<feature type="compositionally biased region" description="Basic and acidic residues" evidence="11">
    <location>
        <begin position="114"/>
        <end position="124"/>
    </location>
</feature>
<keyword evidence="6" id="KW-0597">Phosphoprotein</keyword>
<dbReference type="Pfam" id="PF04065">
    <property type="entry name" value="Not3"/>
    <property type="match status" value="1"/>
</dbReference>
<keyword evidence="7" id="KW-0805">Transcription regulation</keyword>
<evidence type="ECO:0000256" key="9">
    <source>
        <dbReference type="ARBA" id="ARBA00023242"/>
    </source>
</evidence>
<feature type="region of interest" description="Disordered" evidence="11">
    <location>
        <begin position="627"/>
        <end position="739"/>
    </location>
</feature>
<feature type="compositionally biased region" description="Basic and acidic residues" evidence="11">
    <location>
        <begin position="669"/>
        <end position="679"/>
    </location>
</feature>
<dbReference type="InterPro" id="IPR038635">
    <property type="entry name" value="CCR4-NOT_su2/3/5_C_sf"/>
</dbReference>
<feature type="domain" description="NOT2/NOT3/NOT5 C-terminal" evidence="13">
    <location>
        <begin position="814"/>
        <end position="947"/>
    </location>
</feature>
<dbReference type="InterPro" id="IPR007207">
    <property type="entry name" value="Not_N"/>
</dbReference>
<feature type="compositionally biased region" description="Polar residues" evidence="11">
    <location>
        <begin position="648"/>
        <end position="668"/>
    </location>
</feature>
<proteinExistence type="inferred from homology"/>
<evidence type="ECO:0000313" key="14">
    <source>
        <dbReference type="EMBL" id="KAG0581972.1"/>
    </source>
</evidence>
<keyword evidence="10" id="KW-0175">Coiled coil</keyword>
<feature type="compositionally biased region" description="Polar residues" evidence="11">
    <location>
        <begin position="390"/>
        <end position="403"/>
    </location>
</feature>
<evidence type="ECO:0000256" key="2">
    <source>
        <dbReference type="ARBA" id="ARBA00004496"/>
    </source>
</evidence>
<dbReference type="GO" id="GO:0005634">
    <property type="term" value="C:nucleus"/>
    <property type="evidence" value="ECO:0007669"/>
    <property type="project" value="UniProtKB-SubCell"/>
</dbReference>
<dbReference type="GO" id="GO:0005737">
    <property type="term" value="C:cytoplasm"/>
    <property type="evidence" value="ECO:0007669"/>
    <property type="project" value="UniProtKB-SubCell"/>
</dbReference>
<feature type="region of interest" description="Disordered" evidence="11">
    <location>
        <begin position="818"/>
        <end position="837"/>
    </location>
</feature>
<organism evidence="14 15">
    <name type="scientific">Ceratodon purpureus</name>
    <name type="common">Fire moss</name>
    <name type="synonym">Dicranum purpureum</name>
    <dbReference type="NCBI Taxonomy" id="3225"/>
    <lineage>
        <taxon>Eukaryota</taxon>
        <taxon>Viridiplantae</taxon>
        <taxon>Streptophyta</taxon>
        <taxon>Embryophyta</taxon>
        <taxon>Bryophyta</taxon>
        <taxon>Bryophytina</taxon>
        <taxon>Bryopsida</taxon>
        <taxon>Dicranidae</taxon>
        <taxon>Pseudoditrichales</taxon>
        <taxon>Ditrichaceae</taxon>
        <taxon>Ceratodon</taxon>
    </lineage>
</organism>
<dbReference type="GO" id="GO:0006355">
    <property type="term" value="P:regulation of DNA-templated transcription"/>
    <property type="evidence" value="ECO:0007669"/>
    <property type="project" value="InterPro"/>
</dbReference>
<keyword evidence="5" id="KW-0678">Repressor</keyword>
<dbReference type="PANTHER" id="PTHR23326">
    <property type="entry name" value="CCR4 NOT-RELATED"/>
    <property type="match status" value="1"/>
</dbReference>
<sequence length="953" mass="104042">MGATRKLQGEIDKVLKKVQEGVDVFDSIWNKVYDTENANQKEKFEADLKKEIKKLQRYRDQIKMWIQSSEIKDKKALLEARKQIEREMERFKVCEKETKTKAFSKEGLGQQPKTDPRDKAKGESRDWLNNMVGDLESQIDSFEAEMEGLQVKKGKARPPRLTHLEESINRHKLHIIKLELVLRLLDNDELSAEEVMEVKDLVEDYVERNQEDFESFEDVDDIYQSLPLDKIEALENLEAIPNVAPSIVVKEKAAVAAAAGVGVSPIGSLKPTISLPVVPSVTASSLGISPLVSPSSQPHANDDTVASSESSAESPGGRTRGAHIAPISPTSNIPNSSSPAVVLSVSPVTSAGVPSPSTGAGPLSRQLGNLSVSGTPTGISPARPVAVKSLPTTPAMQPTLLQSRSKEEDTSALTGRRVGPGLGENSIRGQSPPPTTTPLNGSPLVPPVMDLNKRLGLTGGDERPPTGGGLSQQFAGTLGSGSRVYGSASLSDGGIGASDTGLSGTRLFTGGSMPAVAGGQWRPHSANTQETGPYHVRSEIMPDQKQKFLQRYQQTQQGHSAASLLTGGSQISQLSSSSLKQPPGLSAPQANLLQQAQLHILQQQNLQNPMIGGSQNTSISRQASLGLVTSPQSPSPSSTPIPTHQSQGLSTSSPQQLTQVSLSSATSPTEHDTSSRRMESAQQQMPSQLLKSSEDPSADVQSLGSAFSRGMTFSDDDLKNSDTFDVSGRKEGDSWYGKSTLQVSTPGTLADYSQQSRDADLVPGQQSHHLQSSMNPGVIGRRSVTDLGAIGDNLTPALGREHFVAQHEALEHAYRNLPLPKDSERPKSYTPRHPTVTPASYPQVQAPIIDNPALWERLDKDVLFYAFYYQQGTYQQYLAARELKKQSWRYHKKYNTWFQRHEEPKITTDEYETGTYVYFDFHVVHNDYQQGWCQRIKTEFTFEYCYLEDELVV</sequence>
<keyword evidence="9" id="KW-0539">Nucleus</keyword>
<dbReference type="EMBL" id="CM026423">
    <property type="protein sequence ID" value="KAG0581972.1"/>
    <property type="molecule type" value="Genomic_DNA"/>
</dbReference>
<evidence type="ECO:0000256" key="7">
    <source>
        <dbReference type="ARBA" id="ARBA00023015"/>
    </source>
</evidence>
<evidence type="ECO:0000256" key="10">
    <source>
        <dbReference type="SAM" id="Coils"/>
    </source>
</evidence>
<feature type="compositionally biased region" description="Low complexity" evidence="11">
    <location>
        <begin position="326"/>
        <end position="351"/>
    </location>
</feature>
<dbReference type="Pfam" id="PF04153">
    <property type="entry name" value="NOT2_3_5_C"/>
    <property type="match status" value="1"/>
</dbReference>
<reference evidence="14" key="1">
    <citation type="submission" date="2020-06" db="EMBL/GenBank/DDBJ databases">
        <title>WGS assembly of Ceratodon purpureus strain R40.</title>
        <authorList>
            <person name="Carey S.B."/>
            <person name="Jenkins J."/>
            <person name="Shu S."/>
            <person name="Lovell J.T."/>
            <person name="Sreedasyam A."/>
            <person name="Maumus F."/>
            <person name="Tiley G.P."/>
            <person name="Fernandez-Pozo N."/>
            <person name="Barry K."/>
            <person name="Chen C."/>
            <person name="Wang M."/>
            <person name="Lipzen A."/>
            <person name="Daum C."/>
            <person name="Saski C.A."/>
            <person name="Payton A.C."/>
            <person name="Mcbreen J.C."/>
            <person name="Conrad R.E."/>
            <person name="Kollar L.M."/>
            <person name="Olsson S."/>
            <person name="Huttunen S."/>
            <person name="Landis J.B."/>
            <person name="Wickett N.J."/>
            <person name="Johnson M.G."/>
            <person name="Rensing S.A."/>
            <person name="Grimwood J."/>
            <person name="Schmutz J."/>
            <person name="Mcdaniel S.F."/>
        </authorList>
    </citation>
    <scope>NUCLEOTIDE SEQUENCE</scope>
    <source>
        <strain evidence="14">R40</strain>
    </source>
</reference>
<dbReference type="AlphaFoldDB" id="A0A8T0IF21"/>
<dbReference type="PIRSF" id="PIRSF005290">
    <property type="entry name" value="NOT_su_3_5"/>
    <property type="match status" value="1"/>
</dbReference>
<comment type="caution">
    <text evidence="14">The sequence shown here is derived from an EMBL/GenBank/DDBJ whole genome shotgun (WGS) entry which is preliminary data.</text>
</comment>
<evidence type="ECO:0000256" key="8">
    <source>
        <dbReference type="ARBA" id="ARBA00023163"/>
    </source>
</evidence>
<feature type="region of interest" description="Disordered" evidence="11">
    <location>
        <begin position="292"/>
        <end position="369"/>
    </location>
</feature>